<keyword evidence="2" id="KW-1185">Reference proteome</keyword>
<dbReference type="Proteomes" id="UP000540506">
    <property type="component" value="Unassembled WGS sequence"/>
</dbReference>
<evidence type="ECO:0000313" key="1">
    <source>
        <dbReference type="EMBL" id="MBB4928239.1"/>
    </source>
</evidence>
<proteinExistence type="predicted"/>
<protein>
    <submittedName>
        <fullName evidence="1">Uncharacterized protein</fullName>
    </submittedName>
</protein>
<evidence type="ECO:0000313" key="2">
    <source>
        <dbReference type="Proteomes" id="UP000540506"/>
    </source>
</evidence>
<accession>A0A7W7RA97</accession>
<dbReference type="RefSeq" id="WP_184945233.1">
    <property type="nucleotide sequence ID" value="NZ_JACHJV010000002.1"/>
</dbReference>
<sequence length="101" mass="10729">MVQQWHLVPGQWAWLPAWLLLVSLGDLEVVPVSGNDLLRALALGVPRVGGDDHCVRLDAGRQRGHGRDLVALGGHLAWGEDALADAEGDGRQVNRALAVGA</sequence>
<dbReference type="AlphaFoldDB" id="A0A7W7RA97"/>
<reference evidence="1 2" key="1">
    <citation type="submission" date="2020-08" db="EMBL/GenBank/DDBJ databases">
        <title>Sequencing the genomes of 1000 actinobacteria strains.</title>
        <authorList>
            <person name="Klenk H.-P."/>
        </authorList>
    </citation>
    <scope>NUCLEOTIDE SEQUENCE [LARGE SCALE GENOMIC DNA]</scope>
    <source>
        <strain evidence="1 2">DSM 41654</strain>
    </source>
</reference>
<name>A0A7W7RA97_KITKI</name>
<dbReference type="EMBL" id="JACHJV010000002">
    <property type="protein sequence ID" value="MBB4928239.1"/>
    <property type="molecule type" value="Genomic_DNA"/>
</dbReference>
<comment type="caution">
    <text evidence="1">The sequence shown here is derived from an EMBL/GenBank/DDBJ whole genome shotgun (WGS) entry which is preliminary data.</text>
</comment>
<gene>
    <name evidence="1" type="ORF">FHR34_007334</name>
</gene>
<organism evidence="1 2">
    <name type="scientific">Kitasatospora kifunensis</name>
    <name type="common">Streptomyces kifunensis</name>
    <dbReference type="NCBI Taxonomy" id="58351"/>
    <lineage>
        <taxon>Bacteria</taxon>
        <taxon>Bacillati</taxon>
        <taxon>Actinomycetota</taxon>
        <taxon>Actinomycetes</taxon>
        <taxon>Kitasatosporales</taxon>
        <taxon>Streptomycetaceae</taxon>
        <taxon>Kitasatospora</taxon>
    </lineage>
</organism>